<keyword evidence="1" id="KW-0472">Membrane</keyword>
<dbReference type="Pfam" id="PF20604">
    <property type="entry name" value="DUF6798"/>
    <property type="match status" value="1"/>
</dbReference>
<reference evidence="4" key="1">
    <citation type="submission" date="2021-07" db="EMBL/GenBank/DDBJ databases">
        <title>Complete genome sequencing of a Clostridium isolate.</title>
        <authorList>
            <person name="Ueki A."/>
            <person name="Tonouchi A."/>
        </authorList>
    </citation>
    <scope>NUCLEOTIDE SEQUENCE [LARGE SCALE GENOMIC DNA]</scope>
    <source>
        <strain evidence="4">C5S11</strain>
    </source>
</reference>
<feature type="transmembrane region" description="Helical" evidence="1">
    <location>
        <begin position="88"/>
        <end position="109"/>
    </location>
</feature>
<sequence length="254" mass="28976">MVSAFAMVAVNAGIMAPILFVVLLSLIYYMIKYDTKLSECIGMLFIIVEINWFNNLGIQLVAVVLGIIMLLAIFQLNVIKKLNNTKKYILAIGWVIGILALSLYGKLYIINNSSISVLNPKDYLIASSTQDVYDLAELFSENTKKDDVFLADPGSESDAVGWLQVISRRSCYVLWKTTPASKGSIEEWYERYLKVKGISNFDVHKVFNLMNEEGIRYILIDSRQYEKYDESDLFEIYLEAGEDSYRIYKLSTVQ</sequence>
<organism evidence="3 4">
    <name type="scientific">Clostridium gelidum</name>
    <dbReference type="NCBI Taxonomy" id="704125"/>
    <lineage>
        <taxon>Bacteria</taxon>
        <taxon>Bacillati</taxon>
        <taxon>Bacillota</taxon>
        <taxon>Clostridia</taxon>
        <taxon>Eubacteriales</taxon>
        <taxon>Clostridiaceae</taxon>
        <taxon>Clostridium</taxon>
    </lineage>
</organism>
<feature type="domain" description="DUF6798" evidence="2">
    <location>
        <begin position="131"/>
        <end position="194"/>
    </location>
</feature>
<evidence type="ECO:0000259" key="2">
    <source>
        <dbReference type="Pfam" id="PF20604"/>
    </source>
</evidence>
<dbReference type="EMBL" id="AP024849">
    <property type="protein sequence ID" value="BCZ49009.1"/>
    <property type="molecule type" value="Genomic_DNA"/>
</dbReference>
<keyword evidence="4" id="KW-1185">Reference proteome</keyword>
<protein>
    <recommendedName>
        <fullName evidence="2">DUF6798 domain-containing protein</fullName>
    </recommendedName>
</protein>
<keyword evidence="1" id="KW-1133">Transmembrane helix</keyword>
<accession>A0ABM7TCR9</accession>
<feature type="transmembrane region" description="Helical" evidence="1">
    <location>
        <begin position="60"/>
        <end position="79"/>
    </location>
</feature>
<keyword evidence="1" id="KW-0812">Transmembrane</keyword>
<gene>
    <name evidence="3" type="ORF">psyc5s11_50760</name>
</gene>
<name>A0ABM7TCR9_9CLOT</name>
<evidence type="ECO:0000256" key="1">
    <source>
        <dbReference type="SAM" id="Phobius"/>
    </source>
</evidence>
<dbReference type="Proteomes" id="UP000824633">
    <property type="component" value="Chromosome"/>
</dbReference>
<feature type="transmembrane region" description="Helical" evidence="1">
    <location>
        <begin position="6"/>
        <end position="30"/>
    </location>
</feature>
<evidence type="ECO:0000313" key="4">
    <source>
        <dbReference type="Proteomes" id="UP000824633"/>
    </source>
</evidence>
<dbReference type="InterPro" id="IPR046477">
    <property type="entry name" value="DUF6798"/>
</dbReference>
<evidence type="ECO:0000313" key="3">
    <source>
        <dbReference type="EMBL" id="BCZ49009.1"/>
    </source>
</evidence>
<proteinExistence type="predicted"/>